<evidence type="ECO:0000313" key="23">
    <source>
        <dbReference type="RefSeq" id="XP_022098277.1"/>
    </source>
</evidence>
<evidence type="ECO:0000256" key="12">
    <source>
        <dbReference type="ARBA" id="ARBA00022968"/>
    </source>
</evidence>
<evidence type="ECO:0000256" key="11">
    <source>
        <dbReference type="ARBA" id="ARBA00022824"/>
    </source>
</evidence>
<evidence type="ECO:0000256" key="3">
    <source>
        <dbReference type="ARBA" id="ARBA00004840"/>
    </source>
</evidence>
<dbReference type="UniPathway" id="UPA00755"/>
<dbReference type="PANTHER" id="PTHR46025:SF3">
    <property type="entry name" value="XYLOSYLTRANSFERASE OXT"/>
    <property type="match status" value="1"/>
</dbReference>
<dbReference type="GO" id="GO:0000139">
    <property type="term" value="C:Golgi membrane"/>
    <property type="evidence" value="ECO:0007669"/>
    <property type="project" value="UniProtKB-SubCell"/>
</dbReference>
<keyword evidence="13 21" id="KW-1133">Transmembrane helix</keyword>
<sequence>MCCADGKRLACLWSECLHWRMAWVCVVLWPCLLLCLVGQAGSFEPRPRFPQLNRRGMLPALMGKNRGPRQGLEKGAQVAMPQKMAMPKNPKMAQPGRRVPPEQPRVRYDHVLTRNSEETRYKWTENQRAFFTCPRDSFIAEISYRFDAVQSQLVKPFGWGANGNIFTVRDKFSKGLSPEKTTASFLRQPRSGKDGMNEADAFRELVNPPIAQSPLTETGCDPVLFCLGHQACLFKVTVDLCAADPVPGKRKMFFVNVRCAKDSTLSTYLWSREEPVVRKEMDQVMHMVHDDKASNQYVSQIFLHTMTEEEIFGVDCPKTSLALRHGYGGWCTLNSPPQIEIANYLWPIIGRVSESSCRAELVEAYCAYHYNTSGGCIPPSFIDKPKDGHTLKPGDMPFSFRAIPKTGSRPDMSEHEKVLSDPKVNLVPAKIGFLILAHNNPDAVEQLLKAVYRPYFFYVIHVDQRADEVRQALREKAEQIGFSHQNIRVLPKERSFVASWGSYEIVRAELEGFEELLRMGVWDFVINLSGSDLPIRDVDDVAAMLASARGSNFMRQNGNWNDRSDKPTDFTVWYGCGGHVYNVSTRGRRPAWTDMHSASQWAIFSRDFINLVVSHKRGPKMDSIQFFSMTSIIPDESFMASMLKISPYRETYVHYNLHHLKSFARKDDRGFCRHTEDIDFCGQGPGTFEAQDIDTIGNLAHVLFFARKFDASVNNPVRLFALELSSGKYYSDLLKAHISEEFVRQLVNLALQSEYGALYTSEVEVEEIRKLRIIPQVLPLDPCCRPVYNTKNRLVKDLRYWIDFSLVEIKTGERRVLRASFVPQSRTQCFSRGHIKGLYLTTKQGESGKTQVKGGLAQPTEEAGSASLYMASFININEKIMQAPACNEVEGLPDDSFEGRSPDSFSYASFPFNTDSKKLHFNASLVDPQGEIKCLVEVIITWKTPHASVQKSDTVRYMNTLNCGPMEPGLWTLVLFQRGVKEPFPYTVQIFLTEPKTQGWMDFKKKDTTRDELHGIWMTEDIRELSEAEIKQGDYAMQKVIADSEERGEGIIVNHANSDPGAVDGRFDRFGHEADYDKAQGEGNSLDRSRLQQHAKQRPREGDDSEDRAADEGAEYQERVFAAPDDELDVPRGVHRRHGHLDGLKAPPQEGQNPDKDPIPNRARGEAAEPRVDPQPFPKKPIRSVDGKDILGRHLKNDPGLLQIKQVDAIPIFNLYGFLRKQSPAVTFLEFIVISALIFVFIKGVLVPLHIVKRGSGGIKSFGTFLVVITLIQFIIYLIFTMTEAS</sequence>
<accession>A0A8B7YZZ5</accession>
<evidence type="ECO:0000256" key="2">
    <source>
        <dbReference type="ARBA" id="ARBA00004648"/>
    </source>
</evidence>
<feature type="compositionally biased region" description="Basic and acidic residues" evidence="20">
    <location>
        <begin position="1153"/>
        <end position="1172"/>
    </location>
</feature>
<evidence type="ECO:0000256" key="6">
    <source>
        <dbReference type="ARBA" id="ARBA00011972"/>
    </source>
</evidence>
<feature type="transmembrane region" description="Helical" evidence="21">
    <location>
        <begin position="21"/>
        <end position="41"/>
    </location>
</feature>
<dbReference type="GO" id="GO:0046872">
    <property type="term" value="F:metal ion binding"/>
    <property type="evidence" value="ECO:0007669"/>
    <property type="project" value="UniProtKB-KW"/>
</dbReference>
<dbReference type="Proteomes" id="UP000694845">
    <property type="component" value="Unplaced"/>
</dbReference>
<dbReference type="OrthoDB" id="2019572at2759"/>
<protein>
    <recommendedName>
        <fullName evidence="6">protein xylosyltransferase</fullName>
        <ecNumber evidence="6">2.4.2.26</ecNumber>
    </recommendedName>
    <alternativeName>
        <fullName evidence="18">Peptide O-xylosyltransferase</fullName>
    </alternativeName>
</protein>
<reference evidence="23" key="1">
    <citation type="submission" date="2025-08" db="UniProtKB">
        <authorList>
            <consortium name="RefSeq"/>
        </authorList>
    </citation>
    <scope>IDENTIFICATION</scope>
</reference>
<evidence type="ECO:0000256" key="10">
    <source>
        <dbReference type="ARBA" id="ARBA00022723"/>
    </source>
</evidence>
<dbReference type="RefSeq" id="XP_022098277.1">
    <property type="nucleotide sequence ID" value="XM_022242585.1"/>
</dbReference>
<evidence type="ECO:0000256" key="1">
    <source>
        <dbReference type="ARBA" id="ARBA00004323"/>
    </source>
</evidence>
<evidence type="ECO:0000256" key="19">
    <source>
        <dbReference type="ARBA" id="ARBA00047847"/>
    </source>
</evidence>
<evidence type="ECO:0000256" key="4">
    <source>
        <dbReference type="ARBA" id="ARBA00005093"/>
    </source>
</evidence>
<keyword evidence="11" id="KW-0256">Endoplasmic reticulum</keyword>
<keyword evidence="12" id="KW-0735">Signal-anchor</keyword>
<dbReference type="Pfam" id="PF02485">
    <property type="entry name" value="Branch"/>
    <property type="match status" value="1"/>
</dbReference>
<feature type="compositionally biased region" description="Basic and acidic residues" evidence="20">
    <location>
        <begin position="1076"/>
        <end position="1090"/>
    </location>
</feature>
<evidence type="ECO:0000256" key="7">
    <source>
        <dbReference type="ARBA" id="ARBA00022676"/>
    </source>
</evidence>
<feature type="compositionally biased region" description="Basic and acidic residues" evidence="20">
    <location>
        <begin position="1098"/>
        <end position="1111"/>
    </location>
</feature>
<feature type="transmembrane region" description="Helical" evidence="21">
    <location>
        <begin position="1228"/>
        <end position="1249"/>
    </location>
</feature>
<keyword evidence="10" id="KW-0479">Metal-binding</keyword>
<dbReference type="GO" id="GO:0015012">
    <property type="term" value="P:heparan sulfate proteoglycan biosynthetic process"/>
    <property type="evidence" value="ECO:0007669"/>
    <property type="project" value="UniProtKB-UniPathway"/>
</dbReference>
<dbReference type="GO" id="GO:0005789">
    <property type="term" value="C:endoplasmic reticulum membrane"/>
    <property type="evidence" value="ECO:0007669"/>
    <property type="project" value="UniProtKB-SubCell"/>
</dbReference>
<evidence type="ECO:0000256" key="18">
    <source>
        <dbReference type="ARBA" id="ARBA00042865"/>
    </source>
</evidence>
<proteinExistence type="inferred from homology"/>
<keyword evidence="15 21" id="KW-0472">Membrane</keyword>
<evidence type="ECO:0000256" key="17">
    <source>
        <dbReference type="ARBA" id="ARBA00023180"/>
    </source>
</evidence>
<dbReference type="KEGG" id="aplc:110983369"/>
<keyword evidence="9 21" id="KW-0812">Transmembrane</keyword>
<keyword evidence="22" id="KW-1185">Reference proteome</keyword>
<evidence type="ECO:0000256" key="16">
    <source>
        <dbReference type="ARBA" id="ARBA00023157"/>
    </source>
</evidence>
<dbReference type="PANTHER" id="PTHR46025">
    <property type="entry name" value="XYLOSYLTRANSFERASE OXT"/>
    <property type="match status" value="1"/>
</dbReference>
<evidence type="ECO:0000256" key="9">
    <source>
        <dbReference type="ARBA" id="ARBA00022692"/>
    </source>
</evidence>
<dbReference type="UniPathway" id="UPA00756"/>
<evidence type="ECO:0000256" key="14">
    <source>
        <dbReference type="ARBA" id="ARBA00023034"/>
    </source>
</evidence>
<dbReference type="GO" id="GO:0030158">
    <property type="term" value="F:protein xylosyltransferase activity"/>
    <property type="evidence" value="ECO:0007669"/>
    <property type="project" value="UniProtKB-EC"/>
</dbReference>
<comment type="catalytic activity">
    <reaction evidence="19">
        <text>UDP-alpha-D-xylose + L-seryl-[protein] = 3-O-(beta-D-xylosyl)-L-seryl-[protein] + UDP + H(+)</text>
        <dbReference type="Rhea" id="RHEA:50192"/>
        <dbReference type="Rhea" id="RHEA-COMP:9863"/>
        <dbReference type="Rhea" id="RHEA-COMP:12567"/>
        <dbReference type="ChEBI" id="CHEBI:15378"/>
        <dbReference type="ChEBI" id="CHEBI:29999"/>
        <dbReference type="ChEBI" id="CHEBI:57632"/>
        <dbReference type="ChEBI" id="CHEBI:58223"/>
        <dbReference type="ChEBI" id="CHEBI:132085"/>
        <dbReference type="EC" id="2.4.2.26"/>
    </reaction>
</comment>
<comment type="subcellular location">
    <subcellularLocation>
        <location evidence="2">Endoplasmic reticulum membrane</location>
        <topology evidence="2">Single-pass type II membrane protein</topology>
    </subcellularLocation>
    <subcellularLocation>
        <location evidence="1">Golgi apparatus membrane</location>
        <topology evidence="1">Single-pass type II membrane protein</topology>
    </subcellularLocation>
</comment>
<feature type="region of interest" description="Disordered" evidence="20">
    <location>
        <begin position="1076"/>
        <end position="1185"/>
    </location>
</feature>
<gene>
    <name evidence="23" type="primary">LOC110983369</name>
</gene>
<dbReference type="GeneID" id="110983369"/>
<comment type="pathway">
    <text evidence="3">Glycan metabolism; chondroitin sulfate biosynthesis.</text>
</comment>
<evidence type="ECO:0000256" key="15">
    <source>
        <dbReference type="ARBA" id="ARBA00023136"/>
    </source>
</evidence>
<evidence type="ECO:0000256" key="8">
    <source>
        <dbReference type="ARBA" id="ARBA00022679"/>
    </source>
</evidence>
<dbReference type="InterPro" id="IPR043538">
    <property type="entry name" value="XYLT"/>
</dbReference>
<evidence type="ECO:0000256" key="21">
    <source>
        <dbReference type="SAM" id="Phobius"/>
    </source>
</evidence>
<evidence type="ECO:0000256" key="20">
    <source>
        <dbReference type="SAM" id="MobiDB-lite"/>
    </source>
</evidence>
<evidence type="ECO:0000256" key="5">
    <source>
        <dbReference type="ARBA" id="ARBA00010195"/>
    </source>
</evidence>
<comment type="similarity">
    <text evidence="5">Belongs to the glycosyltransferase 14 family. XylT subfamily.</text>
</comment>
<keyword evidence="7" id="KW-0328">Glycosyltransferase</keyword>
<evidence type="ECO:0000313" key="22">
    <source>
        <dbReference type="Proteomes" id="UP000694845"/>
    </source>
</evidence>
<keyword evidence="17" id="KW-0325">Glycoprotein</keyword>
<dbReference type="EC" id="2.4.2.26" evidence="6"/>
<keyword evidence="16" id="KW-1015">Disulfide bond</keyword>
<dbReference type="GO" id="GO:0050650">
    <property type="term" value="P:chondroitin sulfate proteoglycan biosynthetic process"/>
    <property type="evidence" value="ECO:0007669"/>
    <property type="project" value="TreeGrafter"/>
</dbReference>
<comment type="pathway">
    <text evidence="4">Glycan metabolism; heparan sulfate biosynthesis.</text>
</comment>
<evidence type="ECO:0000256" key="13">
    <source>
        <dbReference type="ARBA" id="ARBA00022989"/>
    </source>
</evidence>
<organism evidence="22 23">
    <name type="scientific">Acanthaster planci</name>
    <name type="common">Crown-of-thorns starfish</name>
    <dbReference type="NCBI Taxonomy" id="133434"/>
    <lineage>
        <taxon>Eukaryota</taxon>
        <taxon>Metazoa</taxon>
        <taxon>Echinodermata</taxon>
        <taxon>Eleutherozoa</taxon>
        <taxon>Asterozoa</taxon>
        <taxon>Asteroidea</taxon>
        <taxon>Valvatacea</taxon>
        <taxon>Valvatida</taxon>
        <taxon>Acanthasteridae</taxon>
        <taxon>Acanthaster</taxon>
    </lineage>
</organism>
<keyword evidence="8" id="KW-0808">Transferase</keyword>
<keyword evidence="14" id="KW-0333">Golgi apparatus</keyword>
<dbReference type="InterPro" id="IPR003406">
    <property type="entry name" value="Glyco_trans_14"/>
</dbReference>
<name>A0A8B7YZZ5_ACAPL</name>
<feature type="transmembrane region" description="Helical" evidence="21">
    <location>
        <begin position="1261"/>
        <end position="1280"/>
    </location>
</feature>